<feature type="compositionally biased region" description="Low complexity" evidence="1">
    <location>
        <begin position="43"/>
        <end position="54"/>
    </location>
</feature>
<gene>
    <name evidence="2" type="ORF">DCAR_0205300</name>
</gene>
<keyword evidence="3" id="KW-1185">Reference proteome</keyword>
<reference evidence="2" key="1">
    <citation type="journal article" date="2016" name="Nat. Genet.">
        <title>A high-quality carrot genome assembly provides new insights into carotenoid accumulation and asterid genome evolution.</title>
        <authorList>
            <person name="Iorizzo M."/>
            <person name="Ellison S."/>
            <person name="Senalik D."/>
            <person name="Zeng P."/>
            <person name="Satapoomin P."/>
            <person name="Huang J."/>
            <person name="Bowman M."/>
            <person name="Iovene M."/>
            <person name="Sanseverino W."/>
            <person name="Cavagnaro P."/>
            <person name="Yildiz M."/>
            <person name="Macko-Podgorni A."/>
            <person name="Moranska E."/>
            <person name="Grzebelus E."/>
            <person name="Grzebelus D."/>
            <person name="Ashrafi H."/>
            <person name="Zheng Z."/>
            <person name="Cheng S."/>
            <person name="Spooner D."/>
            <person name="Van Deynze A."/>
            <person name="Simon P."/>
        </authorList>
    </citation>
    <scope>NUCLEOTIDE SEQUENCE</scope>
    <source>
        <tissue evidence="2">Leaf</tissue>
    </source>
</reference>
<name>A0AAF1AMM5_DAUCS</name>
<organism evidence="2 3">
    <name type="scientific">Daucus carota subsp. sativus</name>
    <name type="common">Carrot</name>
    <dbReference type="NCBI Taxonomy" id="79200"/>
    <lineage>
        <taxon>Eukaryota</taxon>
        <taxon>Viridiplantae</taxon>
        <taxon>Streptophyta</taxon>
        <taxon>Embryophyta</taxon>
        <taxon>Tracheophyta</taxon>
        <taxon>Spermatophyta</taxon>
        <taxon>Magnoliopsida</taxon>
        <taxon>eudicotyledons</taxon>
        <taxon>Gunneridae</taxon>
        <taxon>Pentapetalae</taxon>
        <taxon>asterids</taxon>
        <taxon>campanulids</taxon>
        <taxon>Apiales</taxon>
        <taxon>Apiaceae</taxon>
        <taxon>Apioideae</taxon>
        <taxon>Scandiceae</taxon>
        <taxon>Daucinae</taxon>
        <taxon>Daucus</taxon>
        <taxon>Daucus sect. Daucus</taxon>
    </lineage>
</organism>
<evidence type="ECO:0000313" key="3">
    <source>
        <dbReference type="Proteomes" id="UP000077755"/>
    </source>
</evidence>
<evidence type="ECO:0000256" key="1">
    <source>
        <dbReference type="SAM" id="MobiDB-lite"/>
    </source>
</evidence>
<proteinExistence type="predicted"/>
<accession>A0AAF1AMM5</accession>
<dbReference type="Proteomes" id="UP000077755">
    <property type="component" value="Chromosome 2"/>
</dbReference>
<reference evidence="2" key="2">
    <citation type="submission" date="2022-03" db="EMBL/GenBank/DDBJ databases">
        <title>Draft title - Genomic analysis of global carrot germplasm unveils the trajectory of domestication and the origin of high carotenoid orange carrot.</title>
        <authorList>
            <person name="Iorizzo M."/>
            <person name="Ellison S."/>
            <person name="Senalik D."/>
            <person name="Macko-Podgorni A."/>
            <person name="Grzebelus D."/>
            <person name="Bostan H."/>
            <person name="Rolling W."/>
            <person name="Curaba J."/>
            <person name="Simon P."/>
        </authorList>
    </citation>
    <scope>NUCLEOTIDE SEQUENCE</scope>
    <source>
        <tissue evidence="2">Leaf</tissue>
    </source>
</reference>
<sequence>MDERYPVGTPRPHIDQELWERASIVKKNYVKGQGRRTRPSIYGSGSTQSSQFSTHPASHHTPADCVRAICRDRELLLTLGGHLGAMDPEELARAVSAAAAAQEQEQQQHGDEVYLISSKTTFTYVLEWRSWFDILVIIKHVLLFC</sequence>
<protein>
    <submittedName>
        <fullName evidence="2">Uncharacterized protein</fullName>
    </submittedName>
</protein>
<evidence type="ECO:0000313" key="2">
    <source>
        <dbReference type="EMBL" id="WOG86102.1"/>
    </source>
</evidence>
<dbReference type="AlphaFoldDB" id="A0AAF1AMM5"/>
<feature type="region of interest" description="Disordered" evidence="1">
    <location>
        <begin position="30"/>
        <end position="60"/>
    </location>
</feature>
<dbReference type="EMBL" id="CP093344">
    <property type="protein sequence ID" value="WOG86102.1"/>
    <property type="molecule type" value="Genomic_DNA"/>
</dbReference>